<organism evidence="1 2">
    <name type="scientific">Escherichia coli</name>
    <dbReference type="NCBI Taxonomy" id="562"/>
    <lineage>
        <taxon>Bacteria</taxon>
        <taxon>Pseudomonadati</taxon>
        <taxon>Pseudomonadota</taxon>
        <taxon>Gammaproteobacteria</taxon>
        <taxon>Enterobacterales</taxon>
        <taxon>Enterobacteriaceae</taxon>
        <taxon>Escherichia</taxon>
    </lineage>
</organism>
<dbReference type="AlphaFoldDB" id="A0A2X7FXM3"/>
<reference evidence="1 2" key="1">
    <citation type="submission" date="2018-06" db="EMBL/GenBank/DDBJ databases">
        <authorList>
            <consortium name="Pathogen Informatics"/>
            <person name="Doyle S."/>
        </authorList>
    </citation>
    <scope>NUCLEOTIDE SEQUENCE [LARGE SCALE GENOMIC DNA]</scope>
    <source>
        <strain evidence="1 2">VREC0535</strain>
    </source>
</reference>
<accession>A0A2X7FXM3</accession>
<sequence>MRSVGMLTNLNYEAMKTLLGERIMDRMTMNGGRWVSFNWESWRPNVGQPGIEK</sequence>
<evidence type="ECO:0000313" key="2">
    <source>
        <dbReference type="Proteomes" id="UP000250671"/>
    </source>
</evidence>
<protein>
    <submittedName>
        <fullName evidence="1">Putative phage DNA replication protein</fullName>
    </submittedName>
</protein>
<name>A0A2X7FXM3_ECOLX</name>
<dbReference type="EMBL" id="UCZA01000083">
    <property type="protein sequence ID" value="SQP91313.1"/>
    <property type="molecule type" value="Genomic_DNA"/>
</dbReference>
<evidence type="ECO:0000313" key="1">
    <source>
        <dbReference type="EMBL" id="SQP91313.1"/>
    </source>
</evidence>
<proteinExistence type="predicted"/>
<dbReference type="Proteomes" id="UP000250671">
    <property type="component" value="Unassembled WGS sequence"/>
</dbReference>
<gene>
    <name evidence="1" type="primary">dnaC_3</name>
    <name evidence="1" type="ORF">SAMEA3752557_05596</name>
</gene>